<dbReference type="CDD" id="cd07516">
    <property type="entry name" value="HAD_Pase"/>
    <property type="match status" value="1"/>
</dbReference>
<dbReference type="InterPro" id="IPR006379">
    <property type="entry name" value="HAD-SF_hydro_IIB"/>
</dbReference>
<dbReference type="NCBIfam" id="TIGR01484">
    <property type="entry name" value="HAD-SF-IIB"/>
    <property type="match status" value="1"/>
</dbReference>
<protein>
    <submittedName>
        <fullName evidence="1">Putative phosphatase</fullName>
    </submittedName>
</protein>
<dbReference type="NCBIfam" id="TIGR00099">
    <property type="entry name" value="Cof-subfamily"/>
    <property type="match status" value="1"/>
</dbReference>
<name>A0A1Y0VPI3_PEDPE</name>
<dbReference type="EMBL" id="CP021474">
    <property type="protein sequence ID" value="ARW20081.1"/>
    <property type="molecule type" value="Genomic_DNA"/>
</dbReference>
<dbReference type="Gene3D" id="3.40.50.1000">
    <property type="entry name" value="HAD superfamily/HAD-like"/>
    <property type="match status" value="1"/>
</dbReference>
<organism evidence="1 2">
    <name type="scientific">Pediococcus pentosaceus</name>
    <dbReference type="NCBI Taxonomy" id="1255"/>
    <lineage>
        <taxon>Bacteria</taxon>
        <taxon>Bacillati</taxon>
        <taxon>Bacillota</taxon>
        <taxon>Bacilli</taxon>
        <taxon>Lactobacillales</taxon>
        <taxon>Lactobacillaceae</taxon>
        <taxon>Pediococcus</taxon>
    </lineage>
</organism>
<evidence type="ECO:0000313" key="1">
    <source>
        <dbReference type="EMBL" id="ARW20081.1"/>
    </source>
</evidence>
<dbReference type="GO" id="GO:0000287">
    <property type="term" value="F:magnesium ion binding"/>
    <property type="evidence" value="ECO:0007669"/>
    <property type="project" value="TreeGrafter"/>
</dbReference>
<reference evidence="1 2" key="1">
    <citation type="submission" date="2017-05" db="EMBL/GenBank/DDBJ databases">
        <title>Genome sequence of Pediococcus pentosaceus strain SRCM100892.</title>
        <authorList>
            <person name="Cho S.H."/>
        </authorList>
    </citation>
    <scope>NUCLEOTIDE SEQUENCE [LARGE SCALE GENOMIC DNA]</scope>
    <source>
        <strain evidence="1 2">SRCM100892</strain>
    </source>
</reference>
<evidence type="ECO:0000313" key="2">
    <source>
        <dbReference type="Proteomes" id="UP000196118"/>
    </source>
</evidence>
<gene>
    <name evidence="1" type="ORF">S100892_01510</name>
</gene>
<dbReference type="PANTHER" id="PTHR10000">
    <property type="entry name" value="PHOSPHOSERINE PHOSPHATASE"/>
    <property type="match status" value="1"/>
</dbReference>
<dbReference type="InterPro" id="IPR000150">
    <property type="entry name" value="Cof"/>
</dbReference>
<proteinExistence type="predicted"/>
<dbReference type="SUPFAM" id="SSF56784">
    <property type="entry name" value="HAD-like"/>
    <property type="match status" value="1"/>
</dbReference>
<dbReference type="GO" id="GO:0016791">
    <property type="term" value="F:phosphatase activity"/>
    <property type="evidence" value="ECO:0007669"/>
    <property type="project" value="TreeGrafter"/>
</dbReference>
<dbReference type="SFLD" id="SFLDG01144">
    <property type="entry name" value="C2.B.4:_PGP_Like"/>
    <property type="match status" value="1"/>
</dbReference>
<dbReference type="AlphaFoldDB" id="A0A1Y0VPI3"/>
<dbReference type="PANTHER" id="PTHR10000:SF8">
    <property type="entry name" value="HAD SUPERFAMILY HYDROLASE-LIKE, TYPE 3"/>
    <property type="match status" value="1"/>
</dbReference>
<dbReference type="Pfam" id="PF08282">
    <property type="entry name" value="Hydrolase_3"/>
    <property type="match status" value="1"/>
</dbReference>
<dbReference type="SFLD" id="SFLDG01140">
    <property type="entry name" value="C2.B:_Phosphomannomutase_and_P"/>
    <property type="match status" value="1"/>
</dbReference>
<accession>A0A1Y0VPI3</accession>
<dbReference type="InterPro" id="IPR023214">
    <property type="entry name" value="HAD_sf"/>
</dbReference>
<dbReference type="GO" id="GO:0005829">
    <property type="term" value="C:cytosol"/>
    <property type="evidence" value="ECO:0007669"/>
    <property type="project" value="TreeGrafter"/>
</dbReference>
<dbReference type="Proteomes" id="UP000196118">
    <property type="component" value="Chromosome"/>
</dbReference>
<dbReference type="SFLD" id="SFLDS00003">
    <property type="entry name" value="Haloacid_Dehalogenase"/>
    <property type="match status" value="1"/>
</dbReference>
<sequence length="270" mass="29677">MTPKLIAIDVDDTLLNSNIVLLPSTKDIIAKCLQNHLKVVLCSGRPLAGVKPFLNELGITADDQYVITYNGSVIESVTGEVIASHELSNSVYRAMDEFSRKYHVAYNVLDRDSNIYTSNLEVNRFTVVQAWENKAGLLIKTPDQLPADFTITKGIFVGETAELNQVEEAVHAAFDDQCYVVRAANNFLEVMHKNVNKGAALKTLSEKLGIHPEEIIAFGDEQNDIPMFDFVGTAVAMENGSDLAKSHADMITSSNDADGIKNALEKLIFK</sequence>
<dbReference type="Gene3D" id="3.30.1240.10">
    <property type="match status" value="1"/>
</dbReference>
<dbReference type="InterPro" id="IPR036412">
    <property type="entry name" value="HAD-like_sf"/>
</dbReference>